<protein>
    <submittedName>
        <fullName evidence="1">Uncharacterized protein</fullName>
    </submittedName>
</protein>
<dbReference type="KEGG" id="aba:Acid345_1961"/>
<proteinExistence type="predicted"/>
<gene>
    <name evidence="1" type="ordered locus">Acid345_1961</name>
</gene>
<dbReference type="EnsemblBacteria" id="ABF40962">
    <property type="protein sequence ID" value="ABF40962"/>
    <property type="gene ID" value="Acid345_1961"/>
</dbReference>
<evidence type="ECO:0000313" key="2">
    <source>
        <dbReference type="Proteomes" id="UP000002432"/>
    </source>
</evidence>
<dbReference type="Proteomes" id="UP000002432">
    <property type="component" value="Chromosome"/>
</dbReference>
<organism evidence="1 2">
    <name type="scientific">Koribacter versatilis (strain Ellin345)</name>
    <dbReference type="NCBI Taxonomy" id="204669"/>
    <lineage>
        <taxon>Bacteria</taxon>
        <taxon>Pseudomonadati</taxon>
        <taxon>Acidobacteriota</taxon>
        <taxon>Terriglobia</taxon>
        <taxon>Terriglobales</taxon>
        <taxon>Candidatus Korobacteraceae</taxon>
        <taxon>Candidatus Korobacter</taxon>
    </lineage>
</organism>
<dbReference type="EMBL" id="CP000360">
    <property type="protein sequence ID" value="ABF40962.1"/>
    <property type="molecule type" value="Genomic_DNA"/>
</dbReference>
<dbReference type="HOGENOM" id="CLU_2035012_0_0_0"/>
<dbReference type="AlphaFoldDB" id="Q1IQ88"/>
<evidence type="ECO:0000313" key="1">
    <source>
        <dbReference type="EMBL" id="ABF40962.1"/>
    </source>
</evidence>
<dbReference type="RefSeq" id="WP_011522763.1">
    <property type="nucleotide sequence ID" value="NC_008009.1"/>
</dbReference>
<reference evidence="1 2" key="1">
    <citation type="journal article" date="2009" name="Appl. Environ. Microbiol.">
        <title>Three genomes from the phylum Acidobacteria provide insight into the lifestyles of these microorganisms in soils.</title>
        <authorList>
            <person name="Ward N.L."/>
            <person name="Challacombe J.F."/>
            <person name="Janssen P.H."/>
            <person name="Henrissat B."/>
            <person name="Coutinho P.M."/>
            <person name="Wu M."/>
            <person name="Xie G."/>
            <person name="Haft D.H."/>
            <person name="Sait M."/>
            <person name="Badger J."/>
            <person name="Barabote R.D."/>
            <person name="Bradley B."/>
            <person name="Brettin T.S."/>
            <person name="Brinkac L.M."/>
            <person name="Bruce D."/>
            <person name="Creasy T."/>
            <person name="Daugherty S.C."/>
            <person name="Davidsen T.M."/>
            <person name="DeBoy R.T."/>
            <person name="Detter J.C."/>
            <person name="Dodson R.J."/>
            <person name="Durkin A.S."/>
            <person name="Ganapathy A."/>
            <person name="Gwinn-Giglio M."/>
            <person name="Han C.S."/>
            <person name="Khouri H."/>
            <person name="Kiss H."/>
            <person name="Kothari S.P."/>
            <person name="Madupu R."/>
            <person name="Nelson K.E."/>
            <person name="Nelson W.C."/>
            <person name="Paulsen I."/>
            <person name="Penn K."/>
            <person name="Ren Q."/>
            <person name="Rosovitz M.J."/>
            <person name="Selengut J.D."/>
            <person name="Shrivastava S."/>
            <person name="Sullivan S.A."/>
            <person name="Tapia R."/>
            <person name="Thompson L.S."/>
            <person name="Watkins K.L."/>
            <person name="Yang Q."/>
            <person name="Yu C."/>
            <person name="Zafar N."/>
            <person name="Zhou L."/>
            <person name="Kuske C.R."/>
        </authorList>
    </citation>
    <scope>NUCLEOTIDE SEQUENCE [LARGE SCALE GENOMIC DNA]</scope>
    <source>
        <strain evidence="1 2">Ellin345</strain>
    </source>
</reference>
<sequence>MPLQRRSRRLLSISRSTPLLIGRNDMLAIAGYSVSSPREPLDALILLQQYDYLAVLIGHSVHQDEAAAIAEKARDLGIVTIFVYQGNVSVPQWADLAVNNDTETGRLLNFLDAQGRERRAS</sequence>
<accession>Q1IQ88</accession>
<keyword evidence="2" id="KW-1185">Reference proteome</keyword>
<name>Q1IQ88_KORVE</name>